<comment type="caution">
    <text evidence="2">The sequence shown here is derived from an EMBL/GenBank/DDBJ whole genome shotgun (WGS) entry which is preliminary data.</text>
</comment>
<reference evidence="2 3" key="1">
    <citation type="submission" date="2024-05" db="EMBL/GenBank/DDBJ databases">
        <title>Genome sequencing and assembly of Indian major carp, Cirrhinus mrigala (Hamilton, 1822).</title>
        <authorList>
            <person name="Mohindra V."/>
            <person name="Chowdhury L.M."/>
            <person name="Lal K."/>
            <person name="Jena J.K."/>
        </authorList>
    </citation>
    <scope>NUCLEOTIDE SEQUENCE [LARGE SCALE GENOMIC DNA]</scope>
    <source>
        <strain evidence="2">CM1030</strain>
        <tissue evidence="2">Blood</tissue>
    </source>
</reference>
<dbReference type="EMBL" id="JAMKFB020000001">
    <property type="protein sequence ID" value="KAL0203377.1"/>
    <property type="molecule type" value="Genomic_DNA"/>
</dbReference>
<accession>A0ABD0RXV9</accession>
<name>A0ABD0RXV9_CIRMR</name>
<proteinExistence type="predicted"/>
<gene>
    <name evidence="2" type="ORF">M9458_001395</name>
</gene>
<evidence type="ECO:0000313" key="3">
    <source>
        <dbReference type="Proteomes" id="UP001529510"/>
    </source>
</evidence>
<feature type="region of interest" description="Disordered" evidence="1">
    <location>
        <begin position="33"/>
        <end position="57"/>
    </location>
</feature>
<evidence type="ECO:0000313" key="2">
    <source>
        <dbReference type="EMBL" id="KAL0203377.1"/>
    </source>
</evidence>
<organism evidence="2 3">
    <name type="scientific">Cirrhinus mrigala</name>
    <name type="common">Mrigala</name>
    <dbReference type="NCBI Taxonomy" id="683832"/>
    <lineage>
        <taxon>Eukaryota</taxon>
        <taxon>Metazoa</taxon>
        <taxon>Chordata</taxon>
        <taxon>Craniata</taxon>
        <taxon>Vertebrata</taxon>
        <taxon>Euteleostomi</taxon>
        <taxon>Actinopterygii</taxon>
        <taxon>Neopterygii</taxon>
        <taxon>Teleostei</taxon>
        <taxon>Ostariophysi</taxon>
        <taxon>Cypriniformes</taxon>
        <taxon>Cyprinidae</taxon>
        <taxon>Labeoninae</taxon>
        <taxon>Labeonini</taxon>
        <taxon>Cirrhinus</taxon>
    </lineage>
</organism>
<dbReference type="Proteomes" id="UP001529510">
    <property type="component" value="Unassembled WGS sequence"/>
</dbReference>
<evidence type="ECO:0000256" key="1">
    <source>
        <dbReference type="SAM" id="MobiDB-lite"/>
    </source>
</evidence>
<keyword evidence="3" id="KW-1185">Reference proteome</keyword>
<protein>
    <submittedName>
        <fullName evidence="2">Uncharacterized protein</fullName>
    </submittedName>
</protein>
<feature type="non-terminal residue" evidence="2">
    <location>
        <position position="57"/>
    </location>
</feature>
<sequence length="57" mass="6136">SCSHSSFACFQIADHPLQASKFSIPRSKVITSDPIHVKSTSHMERSPLAAPSDPGWG</sequence>
<feature type="non-terminal residue" evidence="2">
    <location>
        <position position="1"/>
    </location>
</feature>
<dbReference type="AlphaFoldDB" id="A0ABD0RXV9"/>